<evidence type="ECO:0000259" key="2">
    <source>
        <dbReference type="SMART" id="SM00849"/>
    </source>
</evidence>
<feature type="domain" description="Metallo-beta-lactamase" evidence="2">
    <location>
        <begin position="20"/>
        <end position="210"/>
    </location>
</feature>
<dbReference type="GO" id="GO:0050313">
    <property type="term" value="F:sulfur dioxygenase activity"/>
    <property type="evidence" value="ECO:0007669"/>
    <property type="project" value="InterPro"/>
</dbReference>
<dbReference type="GO" id="GO:0070813">
    <property type="term" value="P:hydrogen sulfide metabolic process"/>
    <property type="evidence" value="ECO:0007669"/>
    <property type="project" value="TreeGrafter"/>
</dbReference>
<dbReference type="Proteomes" id="UP000529417">
    <property type="component" value="Unassembled WGS sequence"/>
</dbReference>
<comment type="caution">
    <text evidence="3">The sequence shown here is derived from an EMBL/GenBank/DDBJ whole genome shotgun (WGS) entry which is preliminary data.</text>
</comment>
<dbReference type="Gene3D" id="3.60.15.10">
    <property type="entry name" value="Ribonuclease Z/Hydroxyacylglutathione hydrolase-like"/>
    <property type="match status" value="1"/>
</dbReference>
<dbReference type="InterPro" id="IPR044528">
    <property type="entry name" value="POD-like_MBL-fold"/>
</dbReference>
<evidence type="ECO:0000313" key="3">
    <source>
        <dbReference type="EMBL" id="NYS23550.1"/>
    </source>
</evidence>
<dbReference type="RefSeq" id="WP_179904258.1">
    <property type="nucleotide sequence ID" value="NZ_JACBXS010000002.1"/>
</dbReference>
<accession>A0A7Z0HWB7</accession>
<keyword evidence="4" id="KW-1185">Reference proteome</keyword>
<keyword evidence="1" id="KW-0479">Metal-binding</keyword>
<dbReference type="CDD" id="cd07724">
    <property type="entry name" value="POD-like_MBL-fold"/>
    <property type="match status" value="1"/>
</dbReference>
<evidence type="ECO:0000313" key="4">
    <source>
        <dbReference type="Proteomes" id="UP000529417"/>
    </source>
</evidence>
<dbReference type="GO" id="GO:0006749">
    <property type="term" value="P:glutathione metabolic process"/>
    <property type="evidence" value="ECO:0007669"/>
    <property type="project" value="InterPro"/>
</dbReference>
<organism evidence="3 4">
    <name type="scientific">Rhabdonatronobacter sediminivivens</name>
    <dbReference type="NCBI Taxonomy" id="2743469"/>
    <lineage>
        <taxon>Bacteria</taxon>
        <taxon>Pseudomonadati</taxon>
        <taxon>Pseudomonadota</taxon>
        <taxon>Alphaproteobacteria</taxon>
        <taxon>Rhodobacterales</taxon>
        <taxon>Paracoccaceae</taxon>
        <taxon>Rhabdonatronobacter</taxon>
    </lineage>
</organism>
<dbReference type="GO" id="GO:0046872">
    <property type="term" value="F:metal ion binding"/>
    <property type="evidence" value="ECO:0007669"/>
    <property type="project" value="UniProtKB-KW"/>
</dbReference>
<reference evidence="3 4" key="1">
    <citation type="journal article" date="2000" name="Arch. Microbiol.">
        <title>Rhodobaca bogoriensis gen. nov. and sp. nov., an alkaliphilic purple nonsulfur bacterium from African Rift Valley soda lakes.</title>
        <authorList>
            <person name="Milford A.D."/>
            <person name="Achenbach L.A."/>
            <person name="Jung D.O."/>
            <person name="Madigan M.T."/>
        </authorList>
    </citation>
    <scope>NUCLEOTIDE SEQUENCE [LARGE SCALE GENOMIC DNA]</scope>
    <source>
        <strain evidence="3 4">2376</strain>
    </source>
</reference>
<dbReference type="AlphaFoldDB" id="A0A7Z0HWB7"/>
<dbReference type="InterPro" id="IPR051682">
    <property type="entry name" value="Mito_Persulfide_Diox"/>
</dbReference>
<dbReference type="PANTHER" id="PTHR43084:SF1">
    <property type="entry name" value="PERSULFIDE DIOXYGENASE ETHE1, MITOCHONDRIAL"/>
    <property type="match status" value="1"/>
</dbReference>
<dbReference type="SMART" id="SM00849">
    <property type="entry name" value="Lactamase_B"/>
    <property type="match status" value="1"/>
</dbReference>
<dbReference type="InterPro" id="IPR001279">
    <property type="entry name" value="Metallo-B-lactamas"/>
</dbReference>
<dbReference type="SUPFAM" id="SSF56281">
    <property type="entry name" value="Metallo-hydrolase/oxidoreductase"/>
    <property type="match status" value="1"/>
</dbReference>
<dbReference type="Pfam" id="PF00753">
    <property type="entry name" value="Lactamase_B"/>
    <property type="match status" value="1"/>
</dbReference>
<evidence type="ECO:0000256" key="1">
    <source>
        <dbReference type="ARBA" id="ARBA00022723"/>
    </source>
</evidence>
<proteinExistence type="predicted"/>
<keyword evidence="3" id="KW-0378">Hydrolase</keyword>
<dbReference type="GO" id="GO:0016787">
    <property type="term" value="F:hydrolase activity"/>
    <property type="evidence" value="ECO:0007669"/>
    <property type="project" value="UniProtKB-KW"/>
</dbReference>
<sequence length="295" mass="32776">MSTTPQHSPVVRAFFDRPTGSLQYVFHDPATLRGAIIDPVWNYYPEAGAVTTESADEILRYVAEAGLTIDWVLDTHPHADHFSAGPYLKEKLGAPHGIGERVTGVQELWQKLYNLPQDFPTDGRQWDRLFAEGDTFMVGEIPVRVMFSPGHTLASITYVAGDAAFVHDTLMMPQSGTSRADFPGGSTEALWDSIRAILDLPAQTRIYVGHDYPPAGVDPQYMATVAEHRLTNRHVKDGISKQEFIATRSARDATLKLPDRMLEALQVNIRGGRLPTPEADGHSYLRKPIGRFDPR</sequence>
<name>A0A7Z0HWB7_9RHOB</name>
<gene>
    <name evidence="3" type="ORF">HUK65_00985</name>
</gene>
<protein>
    <submittedName>
        <fullName evidence="3">MBL fold metallo-hydrolase</fullName>
    </submittedName>
</protein>
<dbReference type="PANTHER" id="PTHR43084">
    <property type="entry name" value="PERSULFIDE DIOXYGENASE ETHE1"/>
    <property type="match status" value="1"/>
</dbReference>
<dbReference type="EMBL" id="JACBXS010000002">
    <property type="protein sequence ID" value="NYS23550.1"/>
    <property type="molecule type" value="Genomic_DNA"/>
</dbReference>
<dbReference type="InterPro" id="IPR036866">
    <property type="entry name" value="RibonucZ/Hydroxyglut_hydro"/>
</dbReference>